<feature type="domain" description="PLD phosphodiesterase" evidence="11">
    <location>
        <begin position="417"/>
        <end position="450"/>
    </location>
</feature>
<evidence type="ECO:0000256" key="7">
    <source>
        <dbReference type="ARBA" id="ARBA00023209"/>
    </source>
</evidence>
<evidence type="ECO:0000259" key="11">
    <source>
        <dbReference type="SMART" id="SM00155"/>
    </source>
</evidence>
<dbReference type="HOGENOM" id="CLU_030471_1_0_1"/>
<organism evidence="12 13">
    <name type="scientific">Heterobasidion irregulare (strain TC 32-1)</name>
    <dbReference type="NCBI Taxonomy" id="747525"/>
    <lineage>
        <taxon>Eukaryota</taxon>
        <taxon>Fungi</taxon>
        <taxon>Dikarya</taxon>
        <taxon>Basidiomycota</taxon>
        <taxon>Agaricomycotina</taxon>
        <taxon>Agaricomycetes</taxon>
        <taxon>Russulales</taxon>
        <taxon>Bondarzewiaceae</taxon>
        <taxon>Heterobasidion</taxon>
        <taxon>Heterobasidion annosum species complex</taxon>
    </lineage>
</organism>
<dbReference type="CDD" id="cd09137">
    <property type="entry name" value="PLDc_PGS1_euk_2"/>
    <property type="match status" value="1"/>
</dbReference>
<dbReference type="CDD" id="cd09135">
    <property type="entry name" value="PLDc_PGS1_euk_1"/>
    <property type="match status" value="1"/>
</dbReference>
<protein>
    <recommendedName>
        <fullName evidence="10">CDP-diacylglycerol--glycerol-3-phosphate 3-phosphatidyltransferase</fullName>
        <ecNumber evidence="10">2.7.8.5</ecNumber>
    </recommendedName>
</protein>
<dbReference type="GeneID" id="20675315"/>
<dbReference type="eggNOG" id="KOG3964">
    <property type="taxonomic scope" value="Eukaryota"/>
</dbReference>
<keyword evidence="3 10" id="KW-0444">Lipid biosynthesis</keyword>
<keyword evidence="10" id="KW-0496">Mitochondrion</keyword>
<evidence type="ECO:0000256" key="4">
    <source>
        <dbReference type="ARBA" id="ARBA00022679"/>
    </source>
</evidence>
<proteinExistence type="inferred from homology"/>
<dbReference type="KEGG" id="hir:HETIRDRAFT_44097"/>
<keyword evidence="6 10" id="KW-0443">Lipid metabolism</keyword>
<dbReference type="UniPathway" id="UPA00084">
    <property type="reaction ID" value="UER00503"/>
</dbReference>
<dbReference type="SMART" id="SM00155">
    <property type="entry name" value="PLDc"/>
    <property type="match status" value="2"/>
</dbReference>
<comment type="subcellular location">
    <subcellularLocation>
        <location evidence="10">Mitochondrion</location>
    </subcellularLocation>
</comment>
<dbReference type="EMBL" id="KI925455">
    <property type="protein sequence ID" value="ETW86227.1"/>
    <property type="molecule type" value="Genomic_DNA"/>
</dbReference>
<dbReference type="GO" id="GO:0005739">
    <property type="term" value="C:mitochondrion"/>
    <property type="evidence" value="ECO:0007669"/>
    <property type="project" value="UniProtKB-SubCell"/>
</dbReference>
<keyword evidence="8 10" id="KW-1208">Phospholipid metabolism</keyword>
<evidence type="ECO:0000256" key="2">
    <source>
        <dbReference type="ARBA" id="ARBA00010682"/>
    </source>
</evidence>
<dbReference type="PANTHER" id="PTHR12586">
    <property type="entry name" value="CDP-DIACYLGLYCEROL--SERINE O-PHOSPHATIDYLTRANSFERASE"/>
    <property type="match status" value="1"/>
</dbReference>
<dbReference type="InterPro" id="IPR001736">
    <property type="entry name" value="PLipase_D/transphosphatidylase"/>
</dbReference>
<dbReference type="Proteomes" id="UP000030671">
    <property type="component" value="Unassembled WGS sequence"/>
</dbReference>
<dbReference type="FunCoup" id="W4KK55">
    <property type="interactions" value="601"/>
</dbReference>
<evidence type="ECO:0000256" key="5">
    <source>
        <dbReference type="ARBA" id="ARBA00022737"/>
    </source>
</evidence>
<evidence type="ECO:0000256" key="6">
    <source>
        <dbReference type="ARBA" id="ARBA00023098"/>
    </source>
</evidence>
<gene>
    <name evidence="12" type="ORF">HETIRDRAFT_44097</name>
</gene>
<name>W4KK55_HETIT</name>
<keyword evidence="7 10" id="KW-0594">Phospholipid biosynthesis</keyword>
<keyword evidence="10" id="KW-0067">ATP-binding</keyword>
<reference evidence="12 13" key="1">
    <citation type="journal article" date="2012" name="New Phytol.">
        <title>Insight into trade-off between wood decay and parasitism from the genome of a fungal forest pathogen.</title>
        <authorList>
            <person name="Olson A."/>
            <person name="Aerts A."/>
            <person name="Asiegbu F."/>
            <person name="Belbahri L."/>
            <person name="Bouzid O."/>
            <person name="Broberg A."/>
            <person name="Canback B."/>
            <person name="Coutinho P.M."/>
            <person name="Cullen D."/>
            <person name="Dalman K."/>
            <person name="Deflorio G."/>
            <person name="van Diepen L.T."/>
            <person name="Dunand C."/>
            <person name="Duplessis S."/>
            <person name="Durling M."/>
            <person name="Gonthier P."/>
            <person name="Grimwood J."/>
            <person name="Fossdal C.G."/>
            <person name="Hansson D."/>
            <person name="Henrissat B."/>
            <person name="Hietala A."/>
            <person name="Himmelstrand K."/>
            <person name="Hoffmeister D."/>
            <person name="Hogberg N."/>
            <person name="James T.Y."/>
            <person name="Karlsson M."/>
            <person name="Kohler A."/>
            <person name="Kues U."/>
            <person name="Lee Y.H."/>
            <person name="Lin Y.C."/>
            <person name="Lind M."/>
            <person name="Lindquist E."/>
            <person name="Lombard V."/>
            <person name="Lucas S."/>
            <person name="Lunden K."/>
            <person name="Morin E."/>
            <person name="Murat C."/>
            <person name="Park J."/>
            <person name="Raffaello T."/>
            <person name="Rouze P."/>
            <person name="Salamov A."/>
            <person name="Schmutz J."/>
            <person name="Solheim H."/>
            <person name="Stahlberg J."/>
            <person name="Velez H."/>
            <person name="de Vries R.P."/>
            <person name="Wiebenga A."/>
            <person name="Woodward S."/>
            <person name="Yakovlev I."/>
            <person name="Garbelotto M."/>
            <person name="Martin F."/>
            <person name="Grigoriev I.V."/>
            <person name="Stenlid J."/>
        </authorList>
    </citation>
    <scope>NUCLEOTIDE SEQUENCE [LARGE SCALE GENOMIC DNA]</scope>
    <source>
        <strain evidence="12 13">TC 32-1</strain>
    </source>
</reference>
<evidence type="ECO:0000313" key="12">
    <source>
        <dbReference type="EMBL" id="ETW86227.1"/>
    </source>
</evidence>
<keyword evidence="10" id="KW-0547">Nucleotide-binding</keyword>
<accession>W4KK55</accession>
<dbReference type="SUPFAM" id="SSF56024">
    <property type="entry name" value="Phospholipase D/nuclease"/>
    <property type="match status" value="1"/>
</dbReference>
<keyword evidence="4 10" id="KW-0808">Transferase</keyword>
<evidence type="ECO:0000256" key="1">
    <source>
        <dbReference type="ARBA" id="ARBA00005042"/>
    </source>
</evidence>
<comment type="catalytic activity">
    <reaction evidence="9 10">
        <text>a CDP-1,2-diacyl-sn-glycerol + sn-glycerol 3-phosphate = a 1,2-diacyl-sn-glycero-3-phospho-(1'-sn-glycero-3'-phosphate) + CMP + H(+)</text>
        <dbReference type="Rhea" id="RHEA:12593"/>
        <dbReference type="ChEBI" id="CHEBI:15378"/>
        <dbReference type="ChEBI" id="CHEBI:57597"/>
        <dbReference type="ChEBI" id="CHEBI:58332"/>
        <dbReference type="ChEBI" id="CHEBI:60110"/>
        <dbReference type="ChEBI" id="CHEBI:60377"/>
        <dbReference type="EC" id="2.7.8.5"/>
    </reaction>
</comment>
<evidence type="ECO:0000256" key="10">
    <source>
        <dbReference type="RuleBase" id="RU365024"/>
    </source>
</evidence>
<dbReference type="InterPro" id="IPR016270">
    <property type="entry name" value="PGS1"/>
</dbReference>
<dbReference type="Gene3D" id="3.30.870.10">
    <property type="entry name" value="Endonuclease Chain A"/>
    <property type="match status" value="2"/>
</dbReference>
<comment type="function">
    <text evidence="10">Functions in the biosynthesis of the anionic phospholipids phosphatidylglycerol and cardiolipin.</text>
</comment>
<dbReference type="OrthoDB" id="10250191at2759"/>
<comment type="pathway">
    <text evidence="1 10">Phospholipid metabolism; phosphatidylglycerol biosynthesis; phosphatidylglycerol from CDP-diacylglycerol: step 1/2.</text>
</comment>
<dbReference type="GO" id="GO:0032049">
    <property type="term" value="P:cardiolipin biosynthetic process"/>
    <property type="evidence" value="ECO:0007669"/>
    <property type="project" value="InterPro"/>
</dbReference>
<feature type="domain" description="PLD phosphodiesterase" evidence="11">
    <location>
        <begin position="171"/>
        <end position="197"/>
    </location>
</feature>
<sequence length="508" mass="57038">MLAGIRAHQKCLRSIPTTHLLRQIYTSRNISGSALHPVIRTFAASLAQTQPCFRVSASQIRLISQPPHFYETLLDMIRRARRRIFISSLYIGSSETELIEAIHSSLARTPNLHVYLQLDLNRSTRPGPSSTTLLLLPLLRDFPERVHVSLFRSPKLKGLMARLVPPRFNEGWGTWHAKIYGADDDVIISGANLSKSYFTDRQDRYMHFSSTPSLAEYCLSYLKTASAFSYCLDAPIPSHSSNVTPEVIWPNTSIHPHHIERAAHTAFSDLQKSQRQGATSSIDNREDDEVLIFPIIQAGQFGVREEERCLHTLFEHLSAETNPKETDARPLMDITSGYFGLYKPYQDLVLNAPINTRIICASPKANGFYGSQGVSGRIPEGYTLLEQRFMKAVRSTRRAIADHGEDSNVELNEWQRDGWTYHAKGIWLSPSTNSAPVLTLIGSTNLNSRSSHLDTELSFMMLTSSPALRQSLQEEVTELRAHSGPWKGDQREVRWGTKAIVGVVGGML</sequence>
<dbReference type="STRING" id="747525.W4KK55"/>
<evidence type="ECO:0000256" key="3">
    <source>
        <dbReference type="ARBA" id="ARBA00022516"/>
    </source>
</evidence>
<evidence type="ECO:0000256" key="8">
    <source>
        <dbReference type="ARBA" id="ARBA00023264"/>
    </source>
</evidence>
<dbReference type="PIRSF" id="PIRSF000850">
    <property type="entry name" value="Phospholipase_D_PSS"/>
    <property type="match status" value="1"/>
</dbReference>
<evidence type="ECO:0000256" key="9">
    <source>
        <dbReference type="ARBA" id="ARBA00048586"/>
    </source>
</evidence>
<keyword evidence="5" id="KW-0677">Repeat</keyword>
<keyword evidence="13" id="KW-1185">Reference proteome</keyword>
<dbReference type="InParanoid" id="W4KK55"/>
<dbReference type="GO" id="GO:0005524">
    <property type="term" value="F:ATP binding"/>
    <property type="evidence" value="ECO:0007669"/>
    <property type="project" value="UniProtKB-KW"/>
</dbReference>
<dbReference type="GO" id="GO:0008444">
    <property type="term" value="F:CDP-diacylglycerol-glycerol-3-phosphate 3-phosphatidyltransferase activity"/>
    <property type="evidence" value="ECO:0007669"/>
    <property type="project" value="UniProtKB-EC"/>
</dbReference>
<dbReference type="AlphaFoldDB" id="W4KK55"/>
<dbReference type="EC" id="2.7.8.5" evidence="10"/>
<dbReference type="PANTHER" id="PTHR12586:SF1">
    <property type="entry name" value="CDP-DIACYLGLYCEROL--GLYCEROL-3-PHOSPHATE 3-PHOSPHATIDYLTRANSFERASE, MITOCHONDRIAL"/>
    <property type="match status" value="1"/>
</dbReference>
<comment type="similarity">
    <text evidence="2 10">Belongs to the CDP-alcohol phosphatidyltransferase class-II family.</text>
</comment>
<dbReference type="RefSeq" id="XP_009541801.1">
    <property type="nucleotide sequence ID" value="XM_009543506.1"/>
</dbReference>
<evidence type="ECO:0000313" key="13">
    <source>
        <dbReference type="Proteomes" id="UP000030671"/>
    </source>
</evidence>